<evidence type="ECO:0000313" key="2">
    <source>
        <dbReference type="Proteomes" id="UP000740830"/>
    </source>
</evidence>
<name>A0ABS6C6B6_9CLOT</name>
<keyword evidence="2" id="KW-1185">Reference proteome</keyword>
<organism evidence="1 2">
    <name type="scientific">Clostridium algidicarnis</name>
    <dbReference type="NCBI Taxonomy" id="37659"/>
    <lineage>
        <taxon>Bacteria</taxon>
        <taxon>Bacillati</taxon>
        <taxon>Bacillota</taxon>
        <taxon>Clostridia</taxon>
        <taxon>Eubacteriales</taxon>
        <taxon>Clostridiaceae</taxon>
        <taxon>Clostridium</taxon>
    </lineage>
</organism>
<protein>
    <submittedName>
        <fullName evidence="1">Uncharacterized protein</fullName>
    </submittedName>
</protein>
<sequence>MDKKININVGFWRDNFVVSLPFEEKSFYFYLMHNRKTNQCGRYKFSLKFAESELSLSNEKIKDLIKRFEDYGKVIYDEKTEEMIIVDFHRYQ</sequence>
<proteinExistence type="predicted"/>
<accession>A0ABS6C6B6</accession>
<reference evidence="1 2" key="1">
    <citation type="submission" date="2021-06" db="EMBL/GenBank/DDBJ databases">
        <title>Clostridia strains as spoilage organisms.</title>
        <authorList>
            <person name="Wambui J."/>
            <person name="Stephan R."/>
            <person name="Stevens M.J.A."/>
        </authorList>
    </citation>
    <scope>NUCLEOTIDE SEQUENCE [LARGE SCALE GENOMIC DNA]</scope>
    <source>
        <strain evidence="1 2">CM013</strain>
    </source>
</reference>
<dbReference type="Proteomes" id="UP000740830">
    <property type="component" value="Unassembled WGS sequence"/>
</dbReference>
<comment type="caution">
    <text evidence="1">The sequence shown here is derived from an EMBL/GenBank/DDBJ whole genome shotgun (WGS) entry which is preliminary data.</text>
</comment>
<dbReference type="RefSeq" id="WP_185159182.1">
    <property type="nucleotide sequence ID" value="NZ_JACKWW010000035.1"/>
</dbReference>
<gene>
    <name evidence="1" type="ORF">KPL27_13260</name>
</gene>
<dbReference type="EMBL" id="JAHLDG010000029">
    <property type="protein sequence ID" value="MBU3221035.1"/>
    <property type="molecule type" value="Genomic_DNA"/>
</dbReference>
<evidence type="ECO:0000313" key="1">
    <source>
        <dbReference type="EMBL" id="MBU3221035.1"/>
    </source>
</evidence>